<dbReference type="EMBL" id="PNHP01000007">
    <property type="protein sequence ID" value="PMC80825.1"/>
    <property type="molecule type" value="Genomic_DNA"/>
</dbReference>
<name>A0A2N6UGZ7_9FIRM</name>
<organism evidence="3 4">
    <name type="scientific">Anaerococcus hydrogenalis</name>
    <dbReference type="NCBI Taxonomy" id="33029"/>
    <lineage>
        <taxon>Bacteria</taxon>
        <taxon>Bacillati</taxon>
        <taxon>Bacillota</taxon>
        <taxon>Tissierellia</taxon>
        <taxon>Tissierellales</taxon>
        <taxon>Peptoniphilaceae</taxon>
        <taxon>Anaerococcus</taxon>
    </lineage>
</organism>
<dbReference type="SUPFAM" id="SSF89957">
    <property type="entry name" value="MTH1187/YkoF-like"/>
    <property type="match status" value="1"/>
</dbReference>
<dbReference type="GO" id="GO:0005829">
    <property type="term" value="C:cytosol"/>
    <property type="evidence" value="ECO:0007669"/>
    <property type="project" value="TreeGrafter"/>
</dbReference>
<reference evidence="3 4" key="1">
    <citation type="submission" date="2017-09" db="EMBL/GenBank/DDBJ databases">
        <title>Bacterial strain isolated from the female urinary microbiota.</title>
        <authorList>
            <person name="Thomas-White K."/>
            <person name="Kumar N."/>
            <person name="Forster S."/>
            <person name="Putonti C."/>
            <person name="Lawley T."/>
            <person name="Wolfe A.J."/>
        </authorList>
    </citation>
    <scope>NUCLEOTIDE SEQUENCE [LARGE SCALE GENOMIC DNA]</scope>
    <source>
        <strain evidence="3 4">UMB0204</strain>
    </source>
</reference>
<accession>A0A2N6UGZ7</accession>
<dbReference type="NCBIfam" id="TIGR00106">
    <property type="entry name" value="MTH1187 family thiamine-binding protein"/>
    <property type="match status" value="1"/>
</dbReference>
<dbReference type="Pfam" id="PF01910">
    <property type="entry name" value="Thiamine_BP"/>
    <property type="match status" value="1"/>
</dbReference>
<evidence type="ECO:0000256" key="1">
    <source>
        <dbReference type="ARBA" id="ARBA00010272"/>
    </source>
</evidence>
<dbReference type="AlphaFoldDB" id="A0A2N6UGZ7"/>
<dbReference type="PANTHER" id="PTHR33777:SF1">
    <property type="entry name" value="UPF0045 PROTEIN ECM15"/>
    <property type="match status" value="1"/>
</dbReference>
<comment type="caution">
    <text evidence="3">The sequence shown here is derived from an EMBL/GenBank/DDBJ whole genome shotgun (WGS) entry which is preliminary data.</text>
</comment>
<dbReference type="Gene3D" id="3.30.70.930">
    <property type="match status" value="1"/>
</dbReference>
<dbReference type="PANTHER" id="PTHR33777">
    <property type="entry name" value="UPF0045 PROTEIN ECM15"/>
    <property type="match status" value="1"/>
</dbReference>
<dbReference type="Proteomes" id="UP000235658">
    <property type="component" value="Unassembled WGS sequence"/>
</dbReference>
<proteinExistence type="inferred from homology"/>
<dbReference type="GeneID" id="84579225"/>
<feature type="domain" description="Thiamine-binding protein" evidence="2">
    <location>
        <begin position="5"/>
        <end position="96"/>
    </location>
</feature>
<dbReference type="InterPro" id="IPR029756">
    <property type="entry name" value="MTH1187/YkoF-like"/>
</dbReference>
<sequence length="99" mass="11147">MAVLELTVVPIGTKETSVSKYVAGCEKVLKEYEDLEVRLNPMGTVIHGDIDRAFEAIRACQESVFKNGADRVYSVIKIDDRRDKKASLDQKIKSVEEKM</sequence>
<evidence type="ECO:0000259" key="2">
    <source>
        <dbReference type="Pfam" id="PF01910"/>
    </source>
</evidence>
<dbReference type="RefSeq" id="WP_004814266.1">
    <property type="nucleotide sequence ID" value="NZ_CABKPG010000022.1"/>
</dbReference>
<gene>
    <name evidence="3" type="ORF">CJ192_08510</name>
</gene>
<evidence type="ECO:0000313" key="3">
    <source>
        <dbReference type="EMBL" id="PMC80825.1"/>
    </source>
</evidence>
<comment type="similarity">
    <text evidence="1">Belongs to the UPF0045 family.</text>
</comment>
<protein>
    <submittedName>
        <fullName evidence="3">Thiamine-binding protein</fullName>
    </submittedName>
</protein>
<dbReference type="InterPro" id="IPR051614">
    <property type="entry name" value="UPF0045_domain"/>
</dbReference>
<dbReference type="InterPro" id="IPR002767">
    <property type="entry name" value="Thiamine_BP"/>
</dbReference>
<evidence type="ECO:0000313" key="4">
    <source>
        <dbReference type="Proteomes" id="UP000235658"/>
    </source>
</evidence>